<sequence>MQLSLKTYKWRLSLEDHFHLALATTHILQLTPGHYPSEMKPFVPEGVWKATIAFVEESYGIQRQPMPITTITTMLSIIDQLQSETITRKQAVSKLASLELTKYETKFADALAALVIRLPRISIEEDANESELCARFADPFLAGLFDDPDNGVYLRWTNETTLEAKTVADASTYRPDLTITKSCGVKWESTHGYGEAKSAIQGGDNYLLTKDLFRVAVLCKDALDEYNSDGVLGIQIVGRTVKFYVVLLPTDCLYTLLKLAEVKIPDSLALLNNLVSDMACILKVLYVFDQVCCTPTNGANTTAQRRPTIQKKHFDQLFSKSKNRKRACHQQLRHN</sequence>
<dbReference type="OrthoDB" id="2225686at2759"/>
<comment type="caution">
    <text evidence="1">The sequence shown here is derived from an EMBL/GenBank/DDBJ whole genome shotgun (WGS) entry which is preliminary data.</text>
</comment>
<organism evidence="1 2">
    <name type="scientific">Hesseltinella vesiculosa</name>
    <dbReference type="NCBI Taxonomy" id="101127"/>
    <lineage>
        <taxon>Eukaryota</taxon>
        <taxon>Fungi</taxon>
        <taxon>Fungi incertae sedis</taxon>
        <taxon>Mucoromycota</taxon>
        <taxon>Mucoromycotina</taxon>
        <taxon>Mucoromycetes</taxon>
        <taxon>Mucorales</taxon>
        <taxon>Cunninghamellaceae</taxon>
        <taxon>Hesseltinella</taxon>
    </lineage>
</organism>
<keyword evidence="2" id="KW-1185">Reference proteome</keyword>
<gene>
    <name evidence="1" type="ORF">DM01DRAFT_1361059</name>
</gene>
<name>A0A1X2GVE5_9FUNG</name>
<reference evidence="1 2" key="1">
    <citation type="submission" date="2016-07" db="EMBL/GenBank/DDBJ databases">
        <title>Pervasive Adenine N6-methylation of Active Genes in Fungi.</title>
        <authorList>
            <consortium name="DOE Joint Genome Institute"/>
            <person name="Mondo S.J."/>
            <person name="Dannebaum R.O."/>
            <person name="Kuo R.C."/>
            <person name="Labutti K."/>
            <person name="Haridas S."/>
            <person name="Kuo A."/>
            <person name="Salamov A."/>
            <person name="Ahrendt S.R."/>
            <person name="Lipzen A."/>
            <person name="Sullivan W."/>
            <person name="Andreopoulos W.B."/>
            <person name="Clum A."/>
            <person name="Lindquist E."/>
            <person name="Daum C."/>
            <person name="Ramamoorthy G.K."/>
            <person name="Gryganskyi A."/>
            <person name="Culley D."/>
            <person name="Magnuson J.K."/>
            <person name="James T.Y."/>
            <person name="O'Malley M.A."/>
            <person name="Stajich J.E."/>
            <person name="Spatafora J.W."/>
            <person name="Visel A."/>
            <person name="Grigoriev I.V."/>
        </authorList>
    </citation>
    <scope>NUCLEOTIDE SEQUENCE [LARGE SCALE GENOMIC DNA]</scope>
    <source>
        <strain evidence="1 2">NRRL 3301</strain>
    </source>
</reference>
<dbReference type="Proteomes" id="UP000242146">
    <property type="component" value="Unassembled WGS sequence"/>
</dbReference>
<accession>A0A1X2GVE5</accession>
<dbReference type="EMBL" id="MCGT01000002">
    <property type="protein sequence ID" value="ORX62007.1"/>
    <property type="molecule type" value="Genomic_DNA"/>
</dbReference>
<evidence type="ECO:0000313" key="1">
    <source>
        <dbReference type="EMBL" id="ORX62007.1"/>
    </source>
</evidence>
<proteinExistence type="predicted"/>
<protein>
    <submittedName>
        <fullName evidence="1">Uncharacterized protein</fullName>
    </submittedName>
</protein>
<dbReference type="AlphaFoldDB" id="A0A1X2GVE5"/>
<evidence type="ECO:0000313" key="2">
    <source>
        <dbReference type="Proteomes" id="UP000242146"/>
    </source>
</evidence>